<dbReference type="InterPro" id="IPR015919">
    <property type="entry name" value="Cadherin-like_sf"/>
</dbReference>
<proteinExistence type="predicted"/>
<gene>
    <name evidence="2" type="ORF">JMJ55_18490</name>
</gene>
<organism evidence="2 3">
    <name type="scientific">Belnapia mucosa</name>
    <dbReference type="NCBI Taxonomy" id="2804532"/>
    <lineage>
        <taxon>Bacteria</taxon>
        <taxon>Pseudomonadati</taxon>
        <taxon>Pseudomonadota</taxon>
        <taxon>Alphaproteobacteria</taxon>
        <taxon>Acetobacterales</taxon>
        <taxon>Roseomonadaceae</taxon>
        <taxon>Belnapia</taxon>
    </lineage>
</organism>
<accession>A0ABS1V7H6</accession>
<reference evidence="2 3" key="1">
    <citation type="submission" date="2021-01" db="EMBL/GenBank/DDBJ databases">
        <title>Belnapia mucosa sp. nov. and Belnapia arida sp. nov., isolated from the Tabernas Desert (Almeria, Spain).</title>
        <authorList>
            <person name="Molina-Menor E."/>
            <person name="Vidal-Verdu A."/>
            <person name="Calonge A."/>
            <person name="Satari L."/>
            <person name="Pereto Magraner J."/>
            <person name="Porcar Miralles M."/>
        </authorList>
    </citation>
    <scope>NUCLEOTIDE SEQUENCE [LARGE SCALE GENOMIC DNA]</scope>
    <source>
        <strain evidence="2 3">T6</strain>
    </source>
</reference>
<dbReference type="InterPro" id="IPR002126">
    <property type="entry name" value="Cadherin-like_dom"/>
</dbReference>
<dbReference type="EMBL" id="JAEUXJ010000008">
    <property type="protein sequence ID" value="MBL6457327.1"/>
    <property type="molecule type" value="Genomic_DNA"/>
</dbReference>
<sequence>MPVLQVSGSIPTTIRENAKPGDWVAGLTLAGDTSGLVGIELTGANALAFSAQWNAALGLATLGVAAPVDFEAFAVARIPSQLSFALRFVFADGSRYAPSTTYRVAVTDVDDTPPTALRFLSGGSVTAGAIGSTIGILSITDPDSAGPFLFSFAEEDAWRFEVVGNVLKLKDGISLGLDEMPNHPLFIEVSDGHQSAGFTLNITVNDPGAQQSVVTVVSAEQPQSGIALSSPVQAVSLHEARDLTGANSYGEDIRQLLLAEGGEVWLPAVQTLRLADGWVDFGSNGAATRAAALHATATGQAPSGADLGSLLAQVQAGQGWVDLAGSLLAGPLAGLDDTDLVTTLYHAAFGHDPDAAELALDLGRLASGTSRAQMLADIAGSAAALAAHADPDGHWVAQALGGSAAWHMDTGGISAGLLPSASHPVGSAWML</sequence>
<feature type="domain" description="Cadherin" evidence="1">
    <location>
        <begin position="6"/>
        <end position="116"/>
    </location>
</feature>
<evidence type="ECO:0000313" key="2">
    <source>
        <dbReference type="EMBL" id="MBL6457327.1"/>
    </source>
</evidence>
<keyword evidence="3" id="KW-1185">Reference proteome</keyword>
<dbReference type="PROSITE" id="PS50268">
    <property type="entry name" value="CADHERIN_2"/>
    <property type="match status" value="1"/>
</dbReference>
<dbReference type="Pfam" id="PF13946">
    <property type="entry name" value="DUF4214"/>
    <property type="match status" value="1"/>
</dbReference>
<name>A0ABS1V7H6_9PROT</name>
<dbReference type="RefSeq" id="WP_202827073.1">
    <property type="nucleotide sequence ID" value="NZ_JAEUXJ010000008.1"/>
</dbReference>
<dbReference type="InterPro" id="IPR025282">
    <property type="entry name" value="DUF4214"/>
</dbReference>
<evidence type="ECO:0000259" key="1">
    <source>
        <dbReference type="PROSITE" id="PS50268"/>
    </source>
</evidence>
<dbReference type="Proteomes" id="UP000606490">
    <property type="component" value="Unassembled WGS sequence"/>
</dbReference>
<dbReference type="SUPFAM" id="SSF49313">
    <property type="entry name" value="Cadherin-like"/>
    <property type="match status" value="1"/>
</dbReference>
<comment type="caution">
    <text evidence="2">The sequence shown here is derived from an EMBL/GenBank/DDBJ whole genome shotgun (WGS) entry which is preliminary data.</text>
</comment>
<protein>
    <submittedName>
        <fullName evidence="2">DUF4214 domain-containing protein</fullName>
    </submittedName>
</protein>
<evidence type="ECO:0000313" key="3">
    <source>
        <dbReference type="Proteomes" id="UP000606490"/>
    </source>
</evidence>